<dbReference type="InterPro" id="IPR052709">
    <property type="entry name" value="Transposase-MT_Hybrid"/>
</dbReference>
<proteinExistence type="predicted"/>
<dbReference type="OrthoDB" id="10017160at2759"/>
<dbReference type="Proteomes" id="UP000625711">
    <property type="component" value="Unassembled WGS sequence"/>
</dbReference>
<gene>
    <name evidence="1" type="ORF">GWI33_010208</name>
</gene>
<accession>A0A834IQZ7</accession>
<dbReference type="AlphaFoldDB" id="A0A834IQZ7"/>
<dbReference type="EMBL" id="JAACXV010000047">
    <property type="protein sequence ID" value="KAF7285714.1"/>
    <property type="molecule type" value="Genomic_DNA"/>
</dbReference>
<reference evidence="1" key="1">
    <citation type="submission" date="2020-08" db="EMBL/GenBank/DDBJ databases">
        <title>Genome sequencing and assembly of the red palm weevil Rhynchophorus ferrugineus.</title>
        <authorList>
            <person name="Dias G.B."/>
            <person name="Bergman C.M."/>
            <person name="Manee M."/>
        </authorList>
    </citation>
    <scope>NUCLEOTIDE SEQUENCE</scope>
    <source>
        <strain evidence="1">AA-2017</strain>
        <tissue evidence="1">Whole larva</tissue>
    </source>
</reference>
<name>A0A834IQZ7_RHYFE</name>
<keyword evidence="2" id="KW-1185">Reference proteome</keyword>
<evidence type="ECO:0000313" key="2">
    <source>
        <dbReference type="Proteomes" id="UP000625711"/>
    </source>
</evidence>
<evidence type="ECO:0000313" key="1">
    <source>
        <dbReference type="EMBL" id="KAF7285714.1"/>
    </source>
</evidence>
<comment type="caution">
    <text evidence="1">The sequence shown here is derived from an EMBL/GenBank/DDBJ whole genome shotgun (WGS) entry which is preliminary data.</text>
</comment>
<organism evidence="1 2">
    <name type="scientific">Rhynchophorus ferrugineus</name>
    <name type="common">Red palm weevil</name>
    <name type="synonym">Curculio ferrugineus</name>
    <dbReference type="NCBI Taxonomy" id="354439"/>
    <lineage>
        <taxon>Eukaryota</taxon>
        <taxon>Metazoa</taxon>
        <taxon>Ecdysozoa</taxon>
        <taxon>Arthropoda</taxon>
        <taxon>Hexapoda</taxon>
        <taxon>Insecta</taxon>
        <taxon>Pterygota</taxon>
        <taxon>Neoptera</taxon>
        <taxon>Endopterygota</taxon>
        <taxon>Coleoptera</taxon>
        <taxon>Polyphaga</taxon>
        <taxon>Cucujiformia</taxon>
        <taxon>Curculionidae</taxon>
        <taxon>Dryophthorinae</taxon>
        <taxon>Rhynchophorus</taxon>
    </lineage>
</organism>
<protein>
    <submittedName>
        <fullName evidence="1">Uncharacterized protein</fullName>
    </submittedName>
</protein>
<sequence length="77" mass="9340">MDKYKFRISSERVHNIIHEYLGMKKLCAKWVSRELTFTKNNDEVDDSAQCLKMIKRNKPEFLHRYVTMDDPSFHFEV</sequence>
<dbReference type="PANTHER" id="PTHR46060">
    <property type="entry name" value="MARINER MOS1 TRANSPOSASE-LIKE PROTEIN"/>
    <property type="match status" value="1"/>
</dbReference>
<dbReference type="PANTHER" id="PTHR46060:SF1">
    <property type="entry name" value="MARINER MOS1 TRANSPOSASE-LIKE PROTEIN"/>
    <property type="match status" value="1"/>
</dbReference>